<dbReference type="SMART" id="SM00304">
    <property type="entry name" value="HAMP"/>
    <property type="match status" value="1"/>
</dbReference>
<dbReference type="InterPro" id="IPR036890">
    <property type="entry name" value="HATPase_C_sf"/>
</dbReference>
<dbReference type="GO" id="GO:0046983">
    <property type="term" value="F:protein dimerization activity"/>
    <property type="evidence" value="ECO:0007669"/>
    <property type="project" value="InterPro"/>
</dbReference>
<dbReference type="Pfam" id="PF00672">
    <property type="entry name" value="HAMP"/>
    <property type="match status" value="1"/>
</dbReference>
<evidence type="ECO:0000313" key="16">
    <source>
        <dbReference type="EMBL" id="PZW36061.1"/>
    </source>
</evidence>
<keyword evidence="5" id="KW-0597">Phosphoprotein</keyword>
<protein>
    <recommendedName>
        <fullName evidence="3">histidine kinase</fullName>
        <ecNumber evidence="3">2.7.13.3</ecNumber>
    </recommendedName>
</protein>
<dbReference type="InterPro" id="IPR050482">
    <property type="entry name" value="Sensor_HK_TwoCompSys"/>
</dbReference>
<dbReference type="GO" id="GO:0000155">
    <property type="term" value="F:phosphorelay sensor kinase activity"/>
    <property type="evidence" value="ECO:0007669"/>
    <property type="project" value="InterPro"/>
</dbReference>
<dbReference type="Gene3D" id="6.10.340.10">
    <property type="match status" value="1"/>
</dbReference>
<dbReference type="InterPro" id="IPR003660">
    <property type="entry name" value="HAMP_dom"/>
</dbReference>
<evidence type="ECO:0000256" key="13">
    <source>
        <dbReference type="SAM" id="Phobius"/>
    </source>
</evidence>
<dbReference type="Gene3D" id="3.30.565.10">
    <property type="entry name" value="Histidine kinase-like ATPase, C-terminal domain"/>
    <property type="match status" value="1"/>
</dbReference>
<keyword evidence="17" id="KW-1185">Reference proteome</keyword>
<feature type="transmembrane region" description="Helical" evidence="13">
    <location>
        <begin position="23"/>
        <end position="50"/>
    </location>
</feature>
<evidence type="ECO:0000259" key="14">
    <source>
        <dbReference type="PROSITE" id="PS50109"/>
    </source>
</evidence>
<dbReference type="OrthoDB" id="9781904at2"/>
<dbReference type="Pfam" id="PF07730">
    <property type="entry name" value="HisKA_3"/>
    <property type="match status" value="1"/>
</dbReference>
<comment type="caution">
    <text evidence="16">The sequence shown here is derived from an EMBL/GenBank/DDBJ whole genome shotgun (WGS) entry which is preliminary data.</text>
</comment>
<evidence type="ECO:0000259" key="15">
    <source>
        <dbReference type="PROSITE" id="PS50885"/>
    </source>
</evidence>
<sequence length="536" mass="60826">MKLIYSVLRRIGHFFLGLQVKLALSYLVITIVSLLIFETLAICLVAQVAIAKYPQRVLKHFKQEASMLESVLKEVKSLPQEDQDDYMRSINLVLQHSTAKNACAQVRIDLANIPPDEPFAYSDVDEKECNSIDVSLYTRFGFVVLLDSRGQVLASSDPRQFTVRRLILPRLSSTERAVWQHVLHEKQDNVQAQISDTDSVLVGAIKIRDESTQQTFFLLTKQGLPDTWTVLPGILHLMGQTLLWATGVVACVGGLFGFALAHWFVGRFLPVRLAVEKWSQGDFTAQVQDRSRDELGSLVRHLNSMAVQLKMLLQARRQLAALEERHRLARDLHDSLKQQLFALGMLIGGARTVLHRDPAQVEQRFDEMEHLLEQAQEELKTLIHQLRPHALADKRLVAAVEQFCRQWEIQHGIEVRLELEQDLVLPRFLEEAYYRVMQEAFSNIARHSQATQVYVRLGRWQQSVLLSIADNGRGFEREALTKQGLGLVSMEERAREVGGLFRLECAPDQGTVVQVMVPLDLLKADAEHLKSAPIVS</sequence>
<dbReference type="SMART" id="SM00387">
    <property type="entry name" value="HATPase_c"/>
    <property type="match status" value="1"/>
</dbReference>
<feature type="domain" description="HAMP" evidence="15">
    <location>
        <begin position="274"/>
        <end position="314"/>
    </location>
</feature>
<dbReference type="InterPro" id="IPR003594">
    <property type="entry name" value="HATPase_dom"/>
</dbReference>
<name>A0A326UDY4_THEHA</name>
<comment type="subcellular location">
    <subcellularLocation>
        <location evidence="2">Cell membrane</location>
        <topology evidence="2">Multi-pass membrane protein</topology>
    </subcellularLocation>
</comment>
<dbReference type="InterPro" id="IPR011712">
    <property type="entry name" value="Sig_transdc_His_kin_sub3_dim/P"/>
</dbReference>
<keyword evidence="10" id="KW-0902">Two-component regulatory system</keyword>
<keyword evidence="9 13" id="KW-1133">Transmembrane helix</keyword>
<organism evidence="16 17">
    <name type="scientific">Thermosporothrix hazakensis</name>
    <dbReference type="NCBI Taxonomy" id="644383"/>
    <lineage>
        <taxon>Bacteria</taxon>
        <taxon>Bacillati</taxon>
        <taxon>Chloroflexota</taxon>
        <taxon>Ktedonobacteria</taxon>
        <taxon>Ktedonobacterales</taxon>
        <taxon>Thermosporotrichaceae</taxon>
        <taxon>Thermosporothrix</taxon>
    </lineage>
</organism>
<feature type="coiled-coil region" evidence="12">
    <location>
        <begin position="305"/>
        <end position="339"/>
    </location>
</feature>
<keyword evidence="12" id="KW-0175">Coiled coil</keyword>
<dbReference type="GO" id="GO:0005886">
    <property type="term" value="C:plasma membrane"/>
    <property type="evidence" value="ECO:0007669"/>
    <property type="project" value="UniProtKB-SubCell"/>
</dbReference>
<dbReference type="InterPro" id="IPR005467">
    <property type="entry name" value="His_kinase_dom"/>
</dbReference>
<evidence type="ECO:0000256" key="1">
    <source>
        <dbReference type="ARBA" id="ARBA00000085"/>
    </source>
</evidence>
<dbReference type="EC" id="2.7.13.3" evidence="3"/>
<proteinExistence type="predicted"/>
<dbReference type="Gene3D" id="1.20.5.1930">
    <property type="match status" value="1"/>
</dbReference>
<evidence type="ECO:0000256" key="10">
    <source>
        <dbReference type="ARBA" id="ARBA00023012"/>
    </source>
</evidence>
<dbReference type="SUPFAM" id="SSF55874">
    <property type="entry name" value="ATPase domain of HSP90 chaperone/DNA topoisomerase II/histidine kinase"/>
    <property type="match status" value="1"/>
</dbReference>
<evidence type="ECO:0000256" key="3">
    <source>
        <dbReference type="ARBA" id="ARBA00012438"/>
    </source>
</evidence>
<evidence type="ECO:0000256" key="11">
    <source>
        <dbReference type="ARBA" id="ARBA00023136"/>
    </source>
</evidence>
<dbReference type="PROSITE" id="PS50885">
    <property type="entry name" value="HAMP"/>
    <property type="match status" value="1"/>
</dbReference>
<keyword evidence="8 16" id="KW-0418">Kinase</keyword>
<evidence type="ECO:0000256" key="9">
    <source>
        <dbReference type="ARBA" id="ARBA00022989"/>
    </source>
</evidence>
<dbReference type="AlphaFoldDB" id="A0A326UDY4"/>
<evidence type="ECO:0000256" key="5">
    <source>
        <dbReference type="ARBA" id="ARBA00022553"/>
    </source>
</evidence>
<dbReference type="PROSITE" id="PS50109">
    <property type="entry name" value="HIS_KIN"/>
    <property type="match status" value="1"/>
</dbReference>
<feature type="transmembrane region" description="Helical" evidence="13">
    <location>
        <begin position="242"/>
        <end position="265"/>
    </location>
</feature>
<evidence type="ECO:0000256" key="4">
    <source>
        <dbReference type="ARBA" id="ARBA00022475"/>
    </source>
</evidence>
<dbReference type="RefSeq" id="WP_111317895.1">
    <property type="nucleotide sequence ID" value="NZ_BIFX01000001.1"/>
</dbReference>
<dbReference type="CDD" id="cd06225">
    <property type="entry name" value="HAMP"/>
    <property type="match status" value="1"/>
</dbReference>
<accession>A0A326UDY4</accession>
<comment type="catalytic activity">
    <reaction evidence="1">
        <text>ATP + protein L-histidine = ADP + protein N-phospho-L-histidine.</text>
        <dbReference type="EC" id="2.7.13.3"/>
    </reaction>
</comment>
<evidence type="ECO:0000256" key="2">
    <source>
        <dbReference type="ARBA" id="ARBA00004651"/>
    </source>
</evidence>
<evidence type="ECO:0000256" key="8">
    <source>
        <dbReference type="ARBA" id="ARBA00022777"/>
    </source>
</evidence>
<keyword evidence="7 13" id="KW-0812">Transmembrane</keyword>
<feature type="domain" description="Histidine kinase" evidence="14">
    <location>
        <begin position="327"/>
        <end position="521"/>
    </location>
</feature>
<reference evidence="16 17" key="1">
    <citation type="submission" date="2018-06" db="EMBL/GenBank/DDBJ databases">
        <title>Genomic Encyclopedia of Archaeal and Bacterial Type Strains, Phase II (KMG-II): from individual species to whole genera.</title>
        <authorList>
            <person name="Goeker M."/>
        </authorList>
    </citation>
    <scope>NUCLEOTIDE SEQUENCE [LARGE SCALE GENOMIC DNA]</scope>
    <source>
        <strain evidence="16 17">ATCC BAA-1881</strain>
    </source>
</reference>
<evidence type="ECO:0000256" key="7">
    <source>
        <dbReference type="ARBA" id="ARBA00022692"/>
    </source>
</evidence>
<dbReference type="CDD" id="cd16917">
    <property type="entry name" value="HATPase_UhpB-NarQ-NarX-like"/>
    <property type="match status" value="1"/>
</dbReference>
<keyword evidence="4" id="KW-1003">Cell membrane</keyword>
<evidence type="ECO:0000256" key="12">
    <source>
        <dbReference type="SAM" id="Coils"/>
    </source>
</evidence>
<dbReference type="Proteomes" id="UP000248806">
    <property type="component" value="Unassembled WGS sequence"/>
</dbReference>
<evidence type="ECO:0000256" key="6">
    <source>
        <dbReference type="ARBA" id="ARBA00022679"/>
    </source>
</evidence>
<evidence type="ECO:0000313" key="17">
    <source>
        <dbReference type="Proteomes" id="UP000248806"/>
    </source>
</evidence>
<dbReference type="PANTHER" id="PTHR24421">
    <property type="entry name" value="NITRATE/NITRITE SENSOR PROTEIN NARX-RELATED"/>
    <property type="match status" value="1"/>
</dbReference>
<keyword evidence="6" id="KW-0808">Transferase</keyword>
<dbReference type="EMBL" id="QKUF01000001">
    <property type="protein sequence ID" value="PZW36061.1"/>
    <property type="molecule type" value="Genomic_DNA"/>
</dbReference>
<dbReference type="Pfam" id="PF02518">
    <property type="entry name" value="HATPase_c"/>
    <property type="match status" value="1"/>
</dbReference>
<dbReference type="PANTHER" id="PTHR24421:SF37">
    <property type="entry name" value="SENSOR HISTIDINE KINASE NARS"/>
    <property type="match status" value="1"/>
</dbReference>
<keyword evidence="11 13" id="KW-0472">Membrane</keyword>
<dbReference type="SUPFAM" id="SSF158472">
    <property type="entry name" value="HAMP domain-like"/>
    <property type="match status" value="1"/>
</dbReference>
<gene>
    <name evidence="16" type="ORF">EI42_00231</name>
</gene>